<sequence length="57" mass="6704">MHENKHMRSLARELSQAILKAAPENIPRGARKDYKPYWTAEVQKLENDLELARREAE</sequence>
<reference evidence="1" key="1">
    <citation type="submission" date="2014-12" db="EMBL/GenBank/DDBJ databases">
        <title>Insight into the proteome of Arion vulgaris.</title>
        <authorList>
            <person name="Aradska J."/>
            <person name="Bulat T."/>
            <person name="Smidak R."/>
            <person name="Sarate P."/>
            <person name="Gangsoo J."/>
            <person name="Sialana F."/>
            <person name="Bilban M."/>
            <person name="Lubec G."/>
        </authorList>
    </citation>
    <scope>NUCLEOTIDE SEQUENCE</scope>
    <source>
        <tissue evidence="1">Skin</tissue>
    </source>
</reference>
<evidence type="ECO:0000313" key="1">
    <source>
        <dbReference type="EMBL" id="CEK95763.1"/>
    </source>
</evidence>
<gene>
    <name evidence="1" type="primary">ORF208579</name>
</gene>
<dbReference type="EMBL" id="HACG01048898">
    <property type="protein sequence ID" value="CEK95763.1"/>
    <property type="molecule type" value="Transcribed_RNA"/>
</dbReference>
<organism evidence="1">
    <name type="scientific">Arion vulgaris</name>
    <dbReference type="NCBI Taxonomy" id="1028688"/>
    <lineage>
        <taxon>Eukaryota</taxon>
        <taxon>Metazoa</taxon>
        <taxon>Spiralia</taxon>
        <taxon>Lophotrochozoa</taxon>
        <taxon>Mollusca</taxon>
        <taxon>Gastropoda</taxon>
        <taxon>Heterobranchia</taxon>
        <taxon>Euthyneura</taxon>
        <taxon>Panpulmonata</taxon>
        <taxon>Eupulmonata</taxon>
        <taxon>Stylommatophora</taxon>
        <taxon>Helicina</taxon>
        <taxon>Arionoidea</taxon>
        <taxon>Arionidae</taxon>
        <taxon>Arion</taxon>
    </lineage>
</organism>
<accession>A0A0B7BRY3</accession>
<dbReference type="AlphaFoldDB" id="A0A0B7BRY3"/>
<protein>
    <submittedName>
        <fullName evidence="1">Uncharacterized protein</fullName>
    </submittedName>
</protein>
<name>A0A0B7BRY3_9EUPU</name>
<proteinExistence type="predicted"/>